<organism evidence="1 2">
    <name type="scientific">Recurvomyces mirabilis</name>
    <dbReference type="NCBI Taxonomy" id="574656"/>
    <lineage>
        <taxon>Eukaryota</taxon>
        <taxon>Fungi</taxon>
        <taxon>Dikarya</taxon>
        <taxon>Ascomycota</taxon>
        <taxon>Pezizomycotina</taxon>
        <taxon>Dothideomycetes</taxon>
        <taxon>Dothideomycetidae</taxon>
        <taxon>Mycosphaerellales</taxon>
        <taxon>Teratosphaeriaceae</taxon>
        <taxon>Recurvomyces</taxon>
    </lineage>
</organism>
<sequence length="398" mass="43669">MSTATSATTIFSLPSEIIVAINEHNRHQHTIASQYIGITPLAPDDTNGLRHSSQHLKRVFDSKLYGSAEFFYSSSGSGNHNPHLRHPSAAADLLHWFDGLGEPVNGRRVRNLSLEMYGPEFLLLFAPPEAASLLNLPAGRGDWARAARRLRALCLNRLTIRVLAETCPRPCSAGKSNHVKANSDGSTPTHFVADPVWAVKAVLETWLPHLSEYCDVQLFTAHRGQATQPTTTPLTSLDLERIKLASWNTLHIAVDAWHTCDTLDVYANAPDTTILHKAAPVIGDWDKSPSPFLGPKDRPEGIDRWDWSCFPLMGGCDVDMEVQIEEWQCPGPYVANEVGSSGMTSGDEWEAVAEAKGYRIPVVFVGAKRRAALREHGGRRDVAEESLGREMGLASLGL</sequence>
<proteinExistence type="predicted"/>
<reference evidence="1" key="1">
    <citation type="submission" date="2023-07" db="EMBL/GenBank/DDBJ databases">
        <title>Black Yeasts Isolated from many extreme environments.</title>
        <authorList>
            <person name="Coleine C."/>
            <person name="Stajich J.E."/>
            <person name="Selbmann L."/>
        </authorList>
    </citation>
    <scope>NUCLEOTIDE SEQUENCE</scope>
    <source>
        <strain evidence="1">CCFEE 5485</strain>
    </source>
</reference>
<dbReference type="EMBL" id="JAUTXT010000017">
    <property type="protein sequence ID" value="KAK3674809.1"/>
    <property type="molecule type" value="Genomic_DNA"/>
</dbReference>
<keyword evidence="2" id="KW-1185">Reference proteome</keyword>
<accession>A0AAE0WND6</accession>
<comment type="caution">
    <text evidence="1">The sequence shown here is derived from an EMBL/GenBank/DDBJ whole genome shotgun (WGS) entry which is preliminary data.</text>
</comment>
<name>A0AAE0WND6_9PEZI</name>
<evidence type="ECO:0000313" key="1">
    <source>
        <dbReference type="EMBL" id="KAK3674809.1"/>
    </source>
</evidence>
<evidence type="ECO:0000313" key="2">
    <source>
        <dbReference type="Proteomes" id="UP001274830"/>
    </source>
</evidence>
<dbReference type="AlphaFoldDB" id="A0AAE0WND6"/>
<protein>
    <submittedName>
        <fullName evidence="1">Uncharacterized protein</fullName>
    </submittedName>
</protein>
<gene>
    <name evidence="1" type="ORF">LTR78_005153</name>
</gene>
<dbReference type="Proteomes" id="UP001274830">
    <property type="component" value="Unassembled WGS sequence"/>
</dbReference>